<dbReference type="InterPro" id="IPR052017">
    <property type="entry name" value="TSUP"/>
</dbReference>
<evidence type="ECO:0000256" key="3">
    <source>
        <dbReference type="ARBA" id="ARBA00022448"/>
    </source>
</evidence>
<keyword evidence="6 8" id="KW-1133">Transmembrane helix</keyword>
<evidence type="ECO:0000313" key="9">
    <source>
        <dbReference type="EMBL" id="MFD1000066.1"/>
    </source>
</evidence>
<feature type="transmembrane region" description="Helical" evidence="8">
    <location>
        <begin position="5"/>
        <end position="26"/>
    </location>
</feature>
<sequence length="258" mass="27661">MHEVIVICIAAFITSLLTFFTGFGLGTILTPVFAIFFPIDLAIALTGVVHFLNNLFKLSLIGMKADKQVVMRFGIPAFIAAIAGAYLLVFINDLPAIHTYILNETIHSITPVKLVVAALLIFFALVESIPYFKKIQFDRDKLVAGGILSGFFGGLSGNQGALRSAFLIRSGLDKEAFIATGIVIACLVDLSRLGIYTTRFLKTGLQDVIGLVIVATAAAFLGAYIGNRLLKKITLNVIQVIVTAMLIILSLALASGIL</sequence>
<proteinExistence type="inferred from homology"/>
<evidence type="ECO:0000256" key="2">
    <source>
        <dbReference type="ARBA" id="ARBA00009142"/>
    </source>
</evidence>
<evidence type="ECO:0000256" key="1">
    <source>
        <dbReference type="ARBA" id="ARBA00004651"/>
    </source>
</evidence>
<accession>A0ABW3K4G2</accession>
<keyword evidence="4 8" id="KW-1003">Cell membrane</keyword>
<dbReference type="EMBL" id="JBHTKA010000003">
    <property type="protein sequence ID" value="MFD1000066.1"/>
    <property type="molecule type" value="Genomic_DNA"/>
</dbReference>
<reference evidence="10" key="1">
    <citation type="journal article" date="2019" name="Int. J. Syst. Evol. Microbiol.">
        <title>The Global Catalogue of Microorganisms (GCM) 10K type strain sequencing project: providing services to taxonomists for standard genome sequencing and annotation.</title>
        <authorList>
            <consortium name="The Broad Institute Genomics Platform"/>
            <consortium name="The Broad Institute Genome Sequencing Center for Infectious Disease"/>
            <person name="Wu L."/>
            <person name="Ma J."/>
        </authorList>
    </citation>
    <scope>NUCLEOTIDE SEQUENCE [LARGE SCALE GENOMIC DNA]</scope>
    <source>
        <strain evidence="10">CCUG 58938</strain>
    </source>
</reference>
<dbReference type="PANTHER" id="PTHR30269">
    <property type="entry name" value="TRANSMEMBRANE PROTEIN YFCA"/>
    <property type="match status" value="1"/>
</dbReference>
<dbReference type="Proteomes" id="UP001597112">
    <property type="component" value="Unassembled WGS sequence"/>
</dbReference>
<feature type="transmembrane region" description="Helical" evidence="8">
    <location>
        <begin position="237"/>
        <end position="257"/>
    </location>
</feature>
<feature type="transmembrane region" description="Helical" evidence="8">
    <location>
        <begin position="176"/>
        <end position="196"/>
    </location>
</feature>
<dbReference type="Pfam" id="PF01925">
    <property type="entry name" value="TauE"/>
    <property type="match status" value="1"/>
</dbReference>
<comment type="subcellular location">
    <subcellularLocation>
        <location evidence="1 8">Cell membrane</location>
        <topology evidence="1 8">Multi-pass membrane protein</topology>
    </subcellularLocation>
</comment>
<feature type="transmembrane region" description="Helical" evidence="8">
    <location>
        <begin position="208"/>
        <end position="225"/>
    </location>
</feature>
<organism evidence="9 10">
    <name type="scientific">Ohtaekwangia kribbensis</name>
    <dbReference type="NCBI Taxonomy" id="688913"/>
    <lineage>
        <taxon>Bacteria</taxon>
        <taxon>Pseudomonadati</taxon>
        <taxon>Bacteroidota</taxon>
        <taxon>Cytophagia</taxon>
        <taxon>Cytophagales</taxon>
        <taxon>Fulvivirgaceae</taxon>
        <taxon>Ohtaekwangia</taxon>
    </lineage>
</organism>
<gene>
    <name evidence="9" type="ORF">ACFQ21_12155</name>
</gene>
<keyword evidence="10" id="KW-1185">Reference proteome</keyword>
<evidence type="ECO:0000256" key="5">
    <source>
        <dbReference type="ARBA" id="ARBA00022692"/>
    </source>
</evidence>
<dbReference type="PANTHER" id="PTHR30269:SF37">
    <property type="entry name" value="MEMBRANE TRANSPORTER PROTEIN"/>
    <property type="match status" value="1"/>
</dbReference>
<keyword evidence="7 8" id="KW-0472">Membrane</keyword>
<protein>
    <recommendedName>
        <fullName evidence="8">Probable membrane transporter protein</fullName>
    </recommendedName>
</protein>
<dbReference type="InterPro" id="IPR002781">
    <property type="entry name" value="TM_pro_TauE-like"/>
</dbReference>
<evidence type="ECO:0000256" key="8">
    <source>
        <dbReference type="RuleBase" id="RU363041"/>
    </source>
</evidence>
<evidence type="ECO:0000256" key="6">
    <source>
        <dbReference type="ARBA" id="ARBA00022989"/>
    </source>
</evidence>
<comment type="caution">
    <text evidence="9">The sequence shown here is derived from an EMBL/GenBank/DDBJ whole genome shotgun (WGS) entry which is preliminary data.</text>
</comment>
<evidence type="ECO:0000256" key="4">
    <source>
        <dbReference type="ARBA" id="ARBA00022475"/>
    </source>
</evidence>
<keyword evidence="3" id="KW-0813">Transport</keyword>
<dbReference type="RefSeq" id="WP_377579351.1">
    <property type="nucleotide sequence ID" value="NZ_JBHTKA010000003.1"/>
</dbReference>
<evidence type="ECO:0000313" key="10">
    <source>
        <dbReference type="Proteomes" id="UP001597112"/>
    </source>
</evidence>
<comment type="similarity">
    <text evidence="2 8">Belongs to the 4-toluene sulfonate uptake permease (TSUP) (TC 2.A.102) family.</text>
</comment>
<feature type="transmembrane region" description="Helical" evidence="8">
    <location>
        <begin position="32"/>
        <end position="52"/>
    </location>
</feature>
<keyword evidence="5 8" id="KW-0812">Transmembrane</keyword>
<name>A0ABW3K4G2_9BACT</name>
<feature type="transmembrane region" description="Helical" evidence="8">
    <location>
        <begin position="73"/>
        <end position="91"/>
    </location>
</feature>
<evidence type="ECO:0000256" key="7">
    <source>
        <dbReference type="ARBA" id="ARBA00023136"/>
    </source>
</evidence>
<feature type="transmembrane region" description="Helical" evidence="8">
    <location>
        <begin position="111"/>
        <end position="132"/>
    </location>
</feature>